<sequence length="299" mass="33300">MTRLAPGVYVDSLAWRSLSSAEQYGARVRARLLRIPDARLIASHWSAAALWNFPVLDSWPSEVQVIDPSRTRGHRTPTLVRRPGPIDPDDILLDAGLVITTPSRTAVDIALTEGFTAAVLVFDHGLRHGLFEKGHLHAHLDRRPKARRLRAARRAVDFADPGAASAAESFSRVAFLTTGMPIPLLQVPFFDSSGKIGDTDCFWSEFGIVGECDGDLKYLDARYRNGRTAERVVLDEKRRQTRLESHRLVRRVVRWDYALSRQPERLAARLVDAGLPRLDARSAASRLASRAVQESAPID</sequence>
<name>A0ABP8VUC3_9MICO</name>
<organism evidence="1 2">
    <name type="scientific">Frondihabitans cladoniiphilus</name>
    <dbReference type="NCBI Taxonomy" id="715785"/>
    <lineage>
        <taxon>Bacteria</taxon>
        <taxon>Bacillati</taxon>
        <taxon>Actinomycetota</taxon>
        <taxon>Actinomycetes</taxon>
        <taxon>Micrococcales</taxon>
        <taxon>Microbacteriaceae</taxon>
        <taxon>Frondihabitans</taxon>
    </lineage>
</organism>
<dbReference type="EMBL" id="BAABLM010000002">
    <property type="protein sequence ID" value="GAA4670311.1"/>
    <property type="molecule type" value="Genomic_DNA"/>
</dbReference>
<dbReference type="Proteomes" id="UP001501295">
    <property type="component" value="Unassembled WGS sequence"/>
</dbReference>
<reference evidence="2" key="1">
    <citation type="journal article" date="2019" name="Int. J. Syst. Evol. Microbiol.">
        <title>The Global Catalogue of Microorganisms (GCM) 10K type strain sequencing project: providing services to taxonomists for standard genome sequencing and annotation.</title>
        <authorList>
            <consortium name="The Broad Institute Genomics Platform"/>
            <consortium name="The Broad Institute Genome Sequencing Center for Infectious Disease"/>
            <person name="Wu L."/>
            <person name="Ma J."/>
        </authorList>
    </citation>
    <scope>NUCLEOTIDE SEQUENCE [LARGE SCALE GENOMIC DNA]</scope>
    <source>
        <strain evidence="2">JCM 18956</strain>
    </source>
</reference>
<proteinExistence type="predicted"/>
<keyword evidence="2" id="KW-1185">Reference proteome</keyword>
<protein>
    <recommendedName>
        <fullName evidence="3">Transcriptional regulator, AbiEi antitoxin, Type IV TA system</fullName>
    </recommendedName>
</protein>
<comment type="caution">
    <text evidence="1">The sequence shown here is derived from an EMBL/GenBank/DDBJ whole genome shotgun (WGS) entry which is preliminary data.</text>
</comment>
<evidence type="ECO:0008006" key="3">
    <source>
        <dbReference type="Google" id="ProtNLM"/>
    </source>
</evidence>
<accession>A0ABP8VUC3</accession>
<gene>
    <name evidence="1" type="ORF">GCM10025780_12120</name>
</gene>
<evidence type="ECO:0000313" key="2">
    <source>
        <dbReference type="Proteomes" id="UP001501295"/>
    </source>
</evidence>
<evidence type="ECO:0000313" key="1">
    <source>
        <dbReference type="EMBL" id="GAA4670311.1"/>
    </source>
</evidence>